<dbReference type="CDD" id="cd00156">
    <property type="entry name" value="REC"/>
    <property type="match status" value="1"/>
</dbReference>
<evidence type="ECO:0000259" key="3">
    <source>
        <dbReference type="PROSITE" id="PS50110"/>
    </source>
</evidence>
<keyword evidence="1 2" id="KW-0597">Phosphoprotein</keyword>
<dbReference type="Gene3D" id="3.40.50.2300">
    <property type="match status" value="1"/>
</dbReference>
<dbReference type="InterPro" id="IPR011006">
    <property type="entry name" value="CheY-like_superfamily"/>
</dbReference>
<name>A0A450S514_9GAMM</name>
<dbReference type="PROSITE" id="PS50110">
    <property type="entry name" value="RESPONSE_REGULATORY"/>
    <property type="match status" value="1"/>
</dbReference>
<dbReference type="SUPFAM" id="SSF52172">
    <property type="entry name" value="CheY-like"/>
    <property type="match status" value="1"/>
</dbReference>
<sequence length="203" mass="23612">MNKGKILIVDDEEDIVQQFTRTLKGQGYAVEPAYSGEEAWEKYQNEYFDVVLADWKMGRMNGLELLKRIDDNVPRSQVIMITAFGDEDSSIEAHHRHAFDFLKKPVDRQTLIDAVGAAMARRDPVIEALEEWVEKHPEEADEKTHIDFSHPPRSWSAREMLMEIKGNTKRGREEYKDMIKLTFHLMTHGNIDTRVMECARESM</sequence>
<gene>
    <name evidence="4" type="ORF">BECKDK2373C_GA0170839_101635</name>
</gene>
<dbReference type="PANTHER" id="PTHR44591">
    <property type="entry name" value="STRESS RESPONSE REGULATOR PROTEIN 1"/>
    <property type="match status" value="1"/>
</dbReference>
<dbReference type="AlphaFoldDB" id="A0A450S514"/>
<evidence type="ECO:0000313" key="4">
    <source>
        <dbReference type="EMBL" id="VFJ46964.1"/>
    </source>
</evidence>
<dbReference type="Pfam" id="PF00072">
    <property type="entry name" value="Response_reg"/>
    <property type="match status" value="1"/>
</dbReference>
<dbReference type="PANTHER" id="PTHR44591:SF3">
    <property type="entry name" value="RESPONSE REGULATORY DOMAIN-CONTAINING PROTEIN"/>
    <property type="match status" value="1"/>
</dbReference>
<protein>
    <submittedName>
        <fullName evidence="4">Response regulator receiver domain-containing protein</fullName>
    </submittedName>
</protein>
<dbReference type="InterPro" id="IPR050595">
    <property type="entry name" value="Bact_response_regulator"/>
</dbReference>
<dbReference type="GO" id="GO:0000160">
    <property type="term" value="P:phosphorelay signal transduction system"/>
    <property type="evidence" value="ECO:0007669"/>
    <property type="project" value="InterPro"/>
</dbReference>
<evidence type="ECO:0000256" key="1">
    <source>
        <dbReference type="ARBA" id="ARBA00022553"/>
    </source>
</evidence>
<dbReference type="InterPro" id="IPR001789">
    <property type="entry name" value="Sig_transdc_resp-reg_receiver"/>
</dbReference>
<reference evidence="4" key="1">
    <citation type="submission" date="2019-02" db="EMBL/GenBank/DDBJ databases">
        <authorList>
            <person name="Gruber-Vodicka R. H."/>
            <person name="Seah K. B. B."/>
        </authorList>
    </citation>
    <scope>NUCLEOTIDE SEQUENCE</scope>
    <source>
        <strain evidence="4">BECK_DK161</strain>
    </source>
</reference>
<organism evidence="4">
    <name type="scientific">Candidatus Kentrum sp. DK</name>
    <dbReference type="NCBI Taxonomy" id="2126562"/>
    <lineage>
        <taxon>Bacteria</taxon>
        <taxon>Pseudomonadati</taxon>
        <taxon>Pseudomonadota</taxon>
        <taxon>Gammaproteobacteria</taxon>
        <taxon>Candidatus Kentrum</taxon>
    </lineage>
</organism>
<dbReference type="EMBL" id="CAADEY010000016">
    <property type="protein sequence ID" value="VFJ46964.1"/>
    <property type="molecule type" value="Genomic_DNA"/>
</dbReference>
<evidence type="ECO:0000256" key="2">
    <source>
        <dbReference type="PROSITE-ProRule" id="PRU00169"/>
    </source>
</evidence>
<dbReference type="SMART" id="SM00448">
    <property type="entry name" value="REC"/>
    <property type="match status" value="1"/>
</dbReference>
<feature type="domain" description="Response regulatory" evidence="3">
    <location>
        <begin position="5"/>
        <end position="119"/>
    </location>
</feature>
<proteinExistence type="predicted"/>
<feature type="modified residue" description="4-aspartylphosphate" evidence="2">
    <location>
        <position position="54"/>
    </location>
</feature>
<accession>A0A450S514</accession>